<evidence type="ECO:0000313" key="3">
    <source>
        <dbReference type="Proteomes" id="UP000789572"/>
    </source>
</evidence>
<comment type="caution">
    <text evidence="2">The sequence shown here is derived from an EMBL/GenBank/DDBJ whole genome shotgun (WGS) entry which is preliminary data.</text>
</comment>
<dbReference type="OrthoDB" id="239865at2759"/>
<gene>
    <name evidence="2" type="ORF">POCULU_LOCUS2478</name>
</gene>
<dbReference type="EMBL" id="CAJVPJ010000232">
    <property type="protein sequence ID" value="CAG8499112.1"/>
    <property type="molecule type" value="Genomic_DNA"/>
</dbReference>
<organism evidence="2 3">
    <name type="scientific">Paraglomus occultum</name>
    <dbReference type="NCBI Taxonomy" id="144539"/>
    <lineage>
        <taxon>Eukaryota</taxon>
        <taxon>Fungi</taxon>
        <taxon>Fungi incertae sedis</taxon>
        <taxon>Mucoromycota</taxon>
        <taxon>Glomeromycotina</taxon>
        <taxon>Glomeromycetes</taxon>
        <taxon>Paraglomerales</taxon>
        <taxon>Paraglomeraceae</taxon>
        <taxon>Paraglomus</taxon>
    </lineage>
</organism>
<dbReference type="Proteomes" id="UP000789572">
    <property type="component" value="Unassembled WGS sequence"/>
</dbReference>
<proteinExistence type="predicted"/>
<accession>A0A9N8ZL20</accession>
<evidence type="ECO:0000313" key="2">
    <source>
        <dbReference type="EMBL" id="CAG8499112.1"/>
    </source>
</evidence>
<dbReference type="PANTHER" id="PTHR47915">
    <property type="entry name" value="SI:DKEY-19B23.7"/>
    <property type="match status" value="1"/>
</dbReference>
<keyword evidence="3" id="KW-1185">Reference proteome</keyword>
<evidence type="ECO:0000259" key="1">
    <source>
        <dbReference type="Pfam" id="PF25377"/>
    </source>
</evidence>
<name>A0A9N8ZL20_9GLOM</name>
<sequence length="289" mass="33207">MSADHPTTSETARLNAFLADCLSVGSLKGFKHFELYLRGREELLLRIYNVGKPTIPACETSRRNYNSLSLAKLQSKALFSPRTRQFLNNGIYANENGALSLPSPLDKDLEKDESKTVFLIAGYARYKCPYVWLRSNHKSLIQIQDNQQLETDSPLKLDTIAAWKTQGIKRWFIFDVKNQLANRYARVLVYVDIILWNIMAEIITLSLSPPPTNPFEIDHSYYDTLPVEECAVSTGAMVDFLQKVYLKDVEYAEKGELKTEQQHLHSTFLKILKYYYNGTSHHLKKSMKL</sequence>
<feature type="domain" description="DUF7886" evidence="1">
    <location>
        <begin position="192"/>
        <end position="254"/>
    </location>
</feature>
<dbReference type="AlphaFoldDB" id="A0A9N8ZL20"/>
<feature type="domain" description="DUF7886" evidence="1">
    <location>
        <begin position="103"/>
        <end position="173"/>
    </location>
</feature>
<dbReference type="InterPro" id="IPR057208">
    <property type="entry name" value="DUF7886"/>
</dbReference>
<protein>
    <submittedName>
        <fullName evidence="2">1293_t:CDS:1</fullName>
    </submittedName>
</protein>
<dbReference type="Pfam" id="PF25377">
    <property type="entry name" value="DUF7886"/>
    <property type="match status" value="2"/>
</dbReference>
<dbReference type="PANTHER" id="PTHR47915:SF1">
    <property type="entry name" value="SI:DKEY-19B23.7"/>
    <property type="match status" value="1"/>
</dbReference>
<reference evidence="2" key="1">
    <citation type="submission" date="2021-06" db="EMBL/GenBank/DDBJ databases">
        <authorList>
            <person name="Kallberg Y."/>
            <person name="Tangrot J."/>
            <person name="Rosling A."/>
        </authorList>
    </citation>
    <scope>NUCLEOTIDE SEQUENCE</scope>
    <source>
        <strain evidence="2">IA702</strain>
    </source>
</reference>